<organism evidence="1 2">
    <name type="scientific">candidate division WS6 bacterium GW2011_GWC2_36_7</name>
    <dbReference type="NCBI Taxonomy" id="1619091"/>
    <lineage>
        <taxon>Bacteria</taxon>
        <taxon>Candidatus Dojkabacteria</taxon>
    </lineage>
</organism>
<dbReference type="Pfam" id="PF13177">
    <property type="entry name" value="DNA_pol3_delta2"/>
    <property type="match status" value="1"/>
</dbReference>
<accession>A0A0G0HG30</accession>
<dbReference type="Proteomes" id="UP000034075">
    <property type="component" value="Unassembled WGS sequence"/>
</dbReference>
<sequence>MPSVLYRKYRAQNFDQLIGQNHITKLLKNAIKTSQIAQAYLFVGSRGTGKTSTARILAKAVNCTNPTKDGNPCNGCSVCKAITNGSMMDLIEIDAASNRG</sequence>
<proteinExistence type="predicted"/>
<evidence type="ECO:0000313" key="2">
    <source>
        <dbReference type="Proteomes" id="UP000034075"/>
    </source>
</evidence>
<feature type="non-terminal residue" evidence="1">
    <location>
        <position position="100"/>
    </location>
</feature>
<dbReference type="SUPFAM" id="SSF52540">
    <property type="entry name" value="P-loop containing nucleoside triphosphate hydrolases"/>
    <property type="match status" value="1"/>
</dbReference>
<dbReference type="InterPro" id="IPR027417">
    <property type="entry name" value="P-loop_NTPase"/>
</dbReference>
<comment type="caution">
    <text evidence="1">The sequence shown here is derived from an EMBL/GenBank/DDBJ whole genome shotgun (WGS) entry which is preliminary data.</text>
</comment>
<dbReference type="InterPro" id="IPR050238">
    <property type="entry name" value="DNA_Rep/Repair_Clamp_Loader"/>
</dbReference>
<dbReference type="PANTHER" id="PTHR11669:SF0">
    <property type="entry name" value="PROTEIN STICHEL-LIKE 2"/>
    <property type="match status" value="1"/>
</dbReference>
<dbReference type="EMBL" id="LBSF01000044">
    <property type="protein sequence ID" value="KKQ11069.1"/>
    <property type="molecule type" value="Genomic_DNA"/>
</dbReference>
<name>A0A0G0HG30_9BACT</name>
<dbReference type="GO" id="GO:0006261">
    <property type="term" value="P:DNA-templated DNA replication"/>
    <property type="evidence" value="ECO:0007669"/>
    <property type="project" value="TreeGrafter"/>
</dbReference>
<dbReference type="AlphaFoldDB" id="A0A0G0HG30"/>
<dbReference type="PANTHER" id="PTHR11669">
    <property type="entry name" value="REPLICATION FACTOR C / DNA POLYMERASE III GAMMA-TAU SUBUNIT"/>
    <property type="match status" value="1"/>
</dbReference>
<reference evidence="1 2" key="1">
    <citation type="journal article" date="2015" name="Nature">
        <title>rRNA introns, odd ribosomes, and small enigmatic genomes across a large radiation of phyla.</title>
        <authorList>
            <person name="Brown C.T."/>
            <person name="Hug L.A."/>
            <person name="Thomas B.C."/>
            <person name="Sharon I."/>
            <person name="Castelle C.J."/>
            <person name="Singh A."/>
            <person name="Wilkins M.J."/>
            <person name="Williams K.H."/>
            <person name="Banfield J.F."/>
        </authorList>
    </citation>
    <scope>NUCLEOTIDE SEQUENCE [LARGE SCALE GENOMIC DNA]</scope>
</reference>
<protein>
    <submittedName>
        <fullName evidence="1">Polymerase III subunit gamma and tau protein</fullName>
    </submittedName>
</protein>
<gene>
    <name evidence="1" type="ORF">US24_C0044G0005</name>
</gene>
<evidence type="ECO:0000313" key="1">
    <source>
        <dbReference type="EMBL" id="KKQ11069.1"/>
    </source>
</evidence>
<dbReference type="Gene3D" id="3.40.50.300">
    <property type="entry name" value="P-loop containing nucleotide triphosphate hydrolases"/>
    <property type="match status" value="1"/>
</dbReference>